<accession>A0ABW3ZL71</accession>
<dbReference type="PROSITE" id="PS50175">
    <property type="entry name" value="ASP_PROT_RETROV"/>
    <property type="match status" value="1"/>
</dbReference>
<proteinExistence type="predicted"/>
<dbReference type="GO" id="GO:0006508">
    <property type="term" value="P:proteolysis"/>
    <property type="evidence" value="ECO:0007669"/>
    <property type="project" value="UniProtKB-KW"/>
</dbReference>
<feature type="transmembrane region" description="Helical" evidence="2">
    <location>
        <begin position="6"/>
        <end position="25"/>
    </location>
</feature>
<dbReference type="InterPro" id="IPR011969">
    <property type="entry name" value="Clan_AA_Asp_peptidase_C"/>
</dbReference>
<evidence type="ECO:0000313" key="5">
    <source>
        <dbReference type="Proteomes" id="UP001597135"/>
    </source>
</evidence>
<comment type="caution">
    <text evidence="4">The sequence shown here is derived from an EMBL/GenBank/DDBJ whole genome shotgun (WGS) entry which is preliminary data.</text>
</comment>
<gene>
    <name evidence="4" type="ORF">ACFQ4E_13295</name>
</gene>
<dbReference type="Proteomes" id="UP001597135">
    <property type="component" value="Unassembled WGS sequence"/>
</dbReference>
<dbReference type="RefSeq" id="WP_386804320.1">
    <property type="nucleotide sequence ID" value="NZ_JBHTMU010000024.1"/>
</dbReference>
<dbReference type="SUPFAM" id="SSF50630">
    <property type="entry name" value="Acid proteases"/>
    <property type="match status" value="1"/>
</dbReference>
<sequence length="193" mass="21207">MCDFEIGNLLYLVLLGSALVFWAFVQNREALGKKMQALAAWGLIFLGVIAAVGLWEDIRQTVRPSQAVFAEEGRVVLPQEPDGHFYVTLDVNEAPVRFMVDTGATGTVLTERDAERAGLDPATLAFYSEARTANGVIRTAPVTLDNVRLGPFLDTSVPAYVNPGEMEQSLLGMSYLGRFDSLQIRQGELILER</sequence>
<evidence type="ECO:0000313" key="4">
    <source>
        <dbReference type="EMBL" id="MFD1343398.1"/>
    </source>
</evidence>
<keyword evidence="2" id="KW-1133">Transmembrane helix</keyword>
<protein>
    <submittedName>
        <fullName evidence="4">TIGR02281 family clan AA aspartic protease</fullName>
    </submittedName>
</protein>
<organism evidence="4 5">
    <name type="scientific">Litorisediminicola beolgyonensis</name>
    <dbReference type="NCBI Taxonomy" id="1173614"/>
    <lineage>
        <taxon>Bacteria</taxon>
        <taxon>Pseudomonadati</taxon>
        <taxon>Pseudomonadota</taxon>
        <taxon>Alphaproteobacteria</taxon>
        <taxon>Rhodobacterales</taxon>
        <taxon>Paracoccaceae</taxon>
        <taxon>Litorisediminicola</taxon>
    </lineage>
</organism>
<evidence type="ECO:0000259" key="3">
    <source>
        <dbReference type="PROSITE" id="PS50175"/>
    </source>
</evidence>
<dbReference type="Pfam" id="PF13975">
    <property type="entry name" value="gag-asp_proteas"/>
    <property type="match status" value="1"/>
</dbReference>
<evidence type="ECO:0000256" key="1">
    <source>
        <dbReference type="ARBA" id="ARBA00022801"/>
    </source>
</evidence>
<feature type="domain" description="Peptidase A2" evidence="3">
    <location>
        <begin position="96"/>
        <end position="113"/>
    </location>
</feature>
<evidence type="ECO:0000256" key="2">
    <source>
        <dbReference type="SAM" id="Phobius"/>
    </source>
</evidence>
<keyword evidence="2" id="KW-0812">Transmembrane</keyword>
<keyword evidence="1" id="KW-0378">Hydrolase</keyword>
<dbReference type="GO" id="GO:0008233">
    <property type="term" value="F:peptidase activity"/>
    <property type="evidence" value="ECO:0007669"/>
    <property type="project" value="UniProtKB-KW"/>
</dbReference>
<dbReference type="EMBL" id="JBHTMU010000024">
    <property type="protein sequence ID" value="MFD1343398.1"/>
    <property type="molecule type" value="Genomic_DNA"/>
</dbReference>
<dbReference type="InterPro" id="IPR021109">
    <property type="entry name" value="Peptidase_aspartic_dom_sf"/>
</dbReference>
<keyword evidence="2" id="KW-0472">Membrane</keyword>
<dbReference type="Gene3D" id="2.40.70.10">
    <property type="entry name" value="Acid Proteases"/>
    <property type="match status" value="1"/>
</dbReference>
<reference evidence="5" key="1">
    <citation type="journal article" date="2019" name="Int. J. Syst. Evol. Microbiol.">
        <title>The Global Catalogue of Microorganisms (GCM) 10K type strain sequencing project: providing services to taxonomists for standard genome sequencing and annotation.</title>
        <authorList>
            <consortium name="The Broad Institute Genomics Platform"/>
            <consortium name="The Broad Institute Genome Sequencing Center for Infectious Disease"/>
            <person name="Wu L."/>
            <person name="Ma J."/>
        </authorList>
    </citation>
    <scope>NUCLEOTIDE SEQUENCE [LARGE SCALE GENOMIC DNA]</scope>
    <source>
        <strain evidence="5">CCUG 62953</strain>
    </source>
</reference>
<dbReference type="NCBIfam" id="TIGR02281">
    <property type="entry name" value="clan_AA_DTGA"/>
    <property type="match status" value="1"/>
</dbReference>
<name>A0ABW3ZL71_9RHOB</name>
<dbReference type="CDD" id="cd05483">
    <property type="entry name" value="retropepsin_like_bacteria"/>
    <property type="match status" value="1"/>
</dbReference>
<keyword evidence="4" id="KW-0645">Protease</keyword>
<dbReference type="InterPro" id="IPR001995">
    <property type="entry name" value="Peptidase_A2_cat"/>
</dbReference>
<dbReference type="InterPro" id="IPR034122">
    <property type="entry name" value="Retropepsin-like_bacterial"/>
</dbReference>
<keyword evidence="5" id="KW-1185">Reference proteome</keyword>
<feature type="transmembrane region" description="Helical" evidence="2">
    <location>
        <begin position="37"/>
        <end position="55"/>
    </location>
</feature>